<feature type="non-terminal residue" evidence="11">
    <location>
        <position position="1"/>
    </location>
</feature>
<reference evidence="11 12" key="1">
    <citation type="submission" date="2015-07" db="EMBL/GenBank/DDBJ databases">
        <title>The genome of Pseudoloma neurophilia, a relevant intracellular parasite of the zebrafish.</title>
        <authorList>
            <person name="Ndikumana S."/>
            <person name="Pelin A."/>
            <person name="Sanders J."/>
            <person name="Corradi N."/>
        </authorList>
    </citation>
    <scope>NUCLEOTIDE SEQUENCE [LARGE SCALE GENOMIC DNA]</scope>
    <source>
        <strain evidence="11 12">MK1</strain>
    </source>
</reference>
<protein>
    <recommendedName>
        <fullName evidence="3">Signal peptidase complex subunit 2</fullName>
    </recommendedName>
</protein>
<dbReference type="GO" id="GO:0005787">
    <property type="term" value="C:signal peptidase complex"/>
    <property type="evidence" value="ECO:0007669"/>
    <property type="project" value="InterPro"/>
</dbReference>
<dbReference type="OrthoDB" id="29558at2759"/>
<evidence type="ECO:0000256" key="4">
    <source>
        <dbReference type="ARBA" id="ARBA00022692"/>
    </source>
</evidence>
<dbReference type="VEuPathDB" id="MicrosporidiaDB:M153_3830004857"/>
<dbReference type="Proteomes" id="UP000051530">
    <property type="component" value="Unassembled WGS sequence"/>
</dbReference>
<feature type="transmembrane region" description="Helical" evidence="10">
    <location>
        <begin position="125"/>
        <end position="144"/>
    </location>
</feature>
<evidence type="ECO:0000256" key="6">
    <source>
        <dbReference type="ARBA" id="ARBA00022989"/>
    </source>
</evidence>
<evidence type="ECO:0000256" key="1">
    <source>
        <dbReference type="ARBA" id="ARBA00004477"/>
    </source>
</evidence>
<dbReference type="PANTHER" id="PTHR13085">
    <property type="entry name" value="MICROSOMAL SIGNAL PEPTIDASE 25 KDA SUBUNIT"/>
    <property type="match status" value="1"/>
</dbReference>
<dbReference type="InterPro" id="IPR009582">
    <property type="entry name" value="Spc2/SPCS2"/>
</dbReference>
<keyword evidence="4 10" id="KW-0812">Transmembrane</keyword>
<keyword evidence="5" id="KW-0256">Endoplasmic reticulum</keyword>
<keyword evidence="12" id="KW-1185">Reference proteome</keyword>
<feature type="transmembrane region" description="Helical" evidence="10">
    <location>
        <begin position="95"/>
        <end position="113"/>
    </location>
</feature>
<evidence type="ECO:0000256" key="3">
    <source>
        <dbReference type="ARBA" id="ARBA00017057"/>
    </source>
</evidence>
<dbReference type="GO" id="GO:0045047">
    <property type="term" value="P:protein targeting to ER"/>
    <property type="evidence" value="ECO:0007669"/>
    <property type="project" value="TreeGrafter"/>
</dbReference>
<evidence type="ECO:0000256" key="10">
    <source>
        <dbReference type="SAM" id="Phobius"/>
    </source>
</evidence>
<evidence type="ECO:0000256" key="5">
    <source>
        <dbReference type="ARBA" id="ARBA00022824"/>
    </source>
</evidence>
<sequence>MSHDTHNQNTVQNINTLQDRNNSQNTVQNKNTVHENTSQNTVQDINTLQKHKKTVYAQNLYNLPNLKAIVNDYISEYLNQQNEYKLVQNHCLTNIKIFIGLLSIILAIIITYLSMTKDFNDCYSILFVIITVYFILNLTYEIILRMFNWQTIIYQGKMIKNEKTGELTVRSINSSELNNFLFQISFKPENKETKSLEISLEIYKLFDQKGLLLNDTIDEEITRGINRISE</sequence>
<evidence type="ECO:0000256" key="8">
    <source>
        <dbReference type="ARBA" id="ARBA00045608"/>
    </source>
</evidence>
<keyword evidence="6 10" id="KW-1133">Transmembrane helix</keyword>
<organism evidence="11 12">
    <name type="scientific">Pseudoloma neurophilia</name>
    <dbReference type="NCBI Taxonomy" id="146866"/>
    <lineage>
        <taxon>Eukaryota</taxon>
        <taxon>Fungi</taxon>
        <taxon>Fungi incertae sedis</taxon>
        <taxon>Microsporidia</taxon>
        <taxon>Pseudoloma</taxon>
    </lineage>
</organism>
<name>A0A0R0M3M9_9MICR</name>
<dbReference type="AlphaFoldDB" id="A0A0R0M3M9"/>
<evidence type="ECO:0000313" key="12">
    <source>
        <dbReference type="Proteomes" id="UP000051530"/>
    </source>
</evidence>
<evidence type="ECO:0000256" key="7">
    <source>
        <dbReference type="ARBA" id="ARBA00023136"/>
    </source>
</evidence>
<feature type="compositionally biased region" description="Polar residues" evidence="9">
    <location>
        <begin position="7"/>
        <end position="22"/>
    </location>
</feature>
<proteinExistence type="inferred from homology"/>
<dbReference type="Pfam" id="PF06703">
    <property type="entry name" value="SPC25"/>
    <property type="match status" value="1"/>
</dbReference>
<dbReference type="PANTHER" id="PTHR13085:SF0">
    <property type="entry name" value="SIGNAL PEPTIDASE COMPLEX SUBUNIT 2"/>
    <property type="match status" value="1"/>
</dbReference>
<keyword evidence="7 10" id="KW-0472">Membrane</keyword>
<evidence type="ECO:0000256" key="9">
    <source>
        <dbReference type="SAM" id="MobiDB-lite"/>
    </source>
</evidence>
<accession>A0A0R0M3M9</accession>
<dbReference type="EMBL" id="LGUB01000137">
    <property type="protein sequence ID" value="KRH94100.1"/>
    <property type="molecule type" value="Genomic_DNA"/>
</dbReference>
<dbReference type="GO" id="GO:0006465">
    <property type="term" value="P:signal peptide processing"/>
    <property type="evidence" value="ECO:0007669"/>
    <property type="project" value="InterPro"/>
</dbReference>
<gene>
    <name evidence="11" type="ORF">M153_3830004857</name>
</gene>
<evidence type="ECO:0000256" key="2">
    <source>
        <dbReference type="ARBA" id="ARBA00007324"/>
    </source>
</evidence>
<comment type="subcellular location">
    <subcellularLocation>
        <location evidence="1">Endoplasmic reticulum membrane</location>
        <topology evidence="1">Multi-pass membrane protein</topology>
    </subcellularLocation>
</comment>
<evidence type="ECO:0000313" key="11">
    <source>
        <dbReference type="EMBL" id="KRH94100.1"/>
    </source>
</evidence>
<feature type="region of interest" description="Disordered" evidence="9">
    <location>
        <begin position="1"/>
        <end position="22"/>
    </location>
</feature>
<comment type="caution">
    <text evidence="11">The sequence shown here is derived from an EMBL/GenBank/DDBJ whole genome shotgun (WGS) entry which is preliminary data.</text>
</comment>
<comment type="similarity">
    <text evidence="2">Belongs to the SPCS2 family.</text>
</comment>
<comment type="function">
    <text evidence="8">Component of the signal peptidase complex (SPC) which catalyzes the cleavage of N-terminal signal sequences from nascent proteins as they are translocated into the lumen of the endoplasmic reticulum. Enhances the enzymatic activity of SPC and facilitates the interactions between different components of the translocation site.</text>
</comment>